<evidence type="ECO:0000256" key="2">
    <source>
        <dbReference type="ARBA" id="ARBA00022485"/>
    </source>
</evidence>
<dbReference type="GO" id="GO:0003824">
    <property type="term" value="F:catalytic activity"/>
    <property type="evidence" value="ECO:0007669"/>
    <property type="project" value="InterPro"/>
</dbReference>
<protein>
    <recommendedName>
        <fullName evidence="8">S-adenosylmethionine-dependent nucleotide dehydratase</fullName>
    </recommendedName>
</protein>
<dbReference type="AlphaFoldDB" id="A0A4Y4CZV3"/>
<dbReference type="GO" id="GO:0051539">
    <property type="term" value="F:4 iron, 4 sulfur cluster binding"/>
    <property type="evidence" value="ECO:0007669"/>
    <property type="project" value="UniProtKB-KW"/>
</dbReference>
<dbReference type="PANTHER" id="PTHR21339:SF0">
    <property type="entry name" value="S-ADENOSYLMETHIONINE-DEPENDENT NUCLEOTIDE DEHYDRATASE RSAD2"/>
    <property type="match status" value="1"/>
</dbReference>
<dbReference type="InterPro" id="IPR013785">
    <property type="entry name" value="Aldolase_TIM"/>
</dbReference>
<dbReference type="PROSITE" id="PS51918">
    <property type="entry name" value="RADICAL_SAM"/>
    <property type="match status" value="1"/>
</dbReference>
<reference evidence="10 11" key="1">
    <citation type="submission" date="2019-06" db="EMBL/GenBank/DDBJ databases">
        <title>Whole genome shotgun sequence of Zoogloea ramigera NBRC 15342.</title>
        <authorList>
            <person name="Hosoyama A."/>
            <person name="Uohara A."/>
            <person name="Ohji S."/>
            <person name="Ichikawa N."/>
        </authorList>
    </citation>
    <scope>NUCLEOTIDE SEQUENCE [LARGE SCALE GENOMIC DNA]</scope>
    <source>
        <strain evidence="10 11">NBRC 15342</strain>
    </source>
</reference>
<dbReference type="RefSeq" id="WP_141353540.1">
    <property type="nucleotide sequence ID" value="NZ_BJNV01000055.1"/>
</dbReference>
<accession>A0A4Y4CZV3</accession>
<dbReference type="EMBL" id="BJNV01000055">
    <property type="protein sequence ID" value="GEC96833.1"/>
    <property type="molecule type" value="Genomic_DNA"/>
</dbReference>
<keyword evidence="4" id="KW-0479">Metal-binding</keyword>
<dbReference type="GO" id="GO:0051607">
    <property type="term" value="P:defense response to virus"/>
    <property type="evidence" value="ECO:0007669"/>
    <property type="project" value="UniProtKB-KW"/>
</dbReference>
<dbReference type="NCBIfam" id="NF038283">
    <property type="entry name" value="viperin_w_prok"/>
    <property type="match status" value="1"/>
</dbReference>
<evidence type="ECO:0000313" key="11">
    <source>
        <dbReference type="Proteomes" id="UP000318422"/>
    </source>
</evidence>
<dbReference type="CDD" id="cd01335">
    <property type="entry name" value="Radical_SAM"/>
    <property type="match status" value="1"/>
</dbReference>
<keyword evidence="2" id="KW-0004">4Fe-4S</keyword>
<evidence type="ECO:0000313" key="10">
    <source>
        <dbReference type="EMBL" id="GEC96833.1"/>
    </source>
</evidence>
<comment type="cofactor">
    <cofactor evidence="1">
        <name>[4Fe-4S] cluster</name>
        <dbReference type="ChEBI" id="CHEBI:49883"/>
    </cofactor>
</comment>
<evidence type="ECO:0000259" key="9">
    <source>
        <dbReference type="PROSITE" id="PS51918"/>
    </source>
</evidence>
<evidence type="ECO:0000256" key="5">
    <source>
        <dbReference type="ARBA" id="ARBA00023004"/>
    </source>
</evidence>
<keyword evidence="3" id="KW-0949">S-adenosyl-L-methionine</keyword>
<name>A0A4Y4CZV3_ZOORA</name>
<dbReference type="SFLD" id="SFLDG01067">
    <property type="entry name" value="SPASM/twitch_domain_containing"/>
    <property type="match status" value="1"/>
</dbReference>
<organism evidence="10 11">
    <name type="scientific">Zoogloea ramigera</name>
    <dbReference type="NCBI Taxonomy" id="350"/>
    <lineage>
        <taxon>Bacteria</taxon>
        <taxon>Pseudomonadati</taxon>
        <taxon>Pseudomonadota</taxon>
        <taxon>Betaproteobacteria</taxon>
        <taxon>Rhodocyclales</taxon>
        <taxon>Zoogloeaceae</taxon>
        <taxon>Zoogloea</taxon>
    </lineage>
</organism>
<dbReference type="PANTHER" id="PTHR21339">
    <property type="entry name" value="RADICAL S-ADENOSYL METHIONINE DOMAIN-CONTAINING PROTEIN 2"/>
    <property type="match status" value="1"/>
</dbReference>
<dbReference type="SUPFAM" id="SSF102114">
    <property type="entry name" value="Radical SAM enzymes"/>
    <property type="match status" value="1"/>
</dbReference>
<dbReference type="GO" id="GO:0046872">
    <property type="term" value="F:metal ion binding"/>
    <property type="evidence" value="ECO:0007669"/>
    <property type="project" value="UniProtKB-KW"/>
</dbReference>
<dbReference type="Proteomes" id="UP000318422">
    <property type="component" value="Unassembled WGS sequence"/>
</dbReference>
<dbReference type="InterPro" id="IPR007197">
    <property type="entry name" value="rSAM"/>
</dbReference>
<comment type="caution">
    <text evidence="10">The sequence shown here is derived from an EMBL/GenBank/DDBJ whole genome shotgun (WGS) entry which is preliminary data.</text>
</comment>
<dbReference type="Pfam" id="PF04055">
    <property type="entry name" value="Radical_SAM"/>
    <property type="match status" value="1"/>
</dbReference>
<dbReference type="SFLD" id="SFLDS00029">
    <property type="entry name" value="Radical_SAM"/>
    <property type="match status" value="1"/>
</dbReference>
<keyword evidence="7" id="KW-0051">Antiviral defense</keyword>
<evidence type="ECO:0000256" key="7">
    <source>
        <dbReference type="ARBA" id="ARBA00023118"/>
    </source>
</evidence>
<proteinExistence type="predicted"/>
<evidence type="ECO:0000256" key="3">
    <source>
        <dbReference type="ARBA" id="ARBA00022691"/>
    </source>
</evidence>
<sequence>MTRHSAPDNELVINWHITEACNYRCRYCYAKWDKASNRRELIHDQSRSTKLLEELAAFFRPGNSRNPLNQALDWKSLRLNLAGGEPLLYRREVLRIANEARRLGFAVSIITNASRLDHDLMGELAGLLSVLGISIDSADALRNQQIGREDRHRHRLEPTALTRVIALGRQLNPALRLKINTVVNALNHREDMAPLLRTLAPEKWKVLRMLPSVTDELAVSTMQFDAFVSRHRSADLPMYVEDNTDMSESYIMIDPDGRFFQNSPTRRGYHYSPPILDIGAAAAFSHIQLSPARYFQRYTLAEAFE</sequence>
<dbReference type="OrthoDB" id="9782387at2"/>
<dbReference type="InterPro" id="IPR051196">
    <property type="entry name" value="RSAD2/Viperin_antiviral"/>
</dbReference>
<evidence type="ECO:0000256" key="1">
    <source>
        <dbReference type="ARBA" id="ARBA00001966"/>
    </source>
</evidence>
<keyword evidence="6" id="KW-0411">Iron-sulfur</keyword>
<evidence type="ECO:0000256" key="8">
    <source>
        <dbReference type="ARBA" id="ARBA00039667"/>
    </source>
</evidence>
<dbReference type="SFLD" id="SFLDG01088">
    <property type="entry name" value="antiviral_proteins"/>
    <property type="match status" value="1"/>
</dbReference>
<keyword evidence="11" id="KW-1185">Reference proteome</keyword>
<gene>
    <name evidence="10" type="ORF">ZRA01_29060</name>
</gene>
<dbReference type="InterPro" id="IPR058240">
    <property type="entry name" value="rSAM_sf"/>
</dbReference>
<evidence type="ECO:0000256" key="4">
    <source>
        <dbReference type="ARBA" id="ARBA00022723"/>
    </source>
</evidence>
<dbReference type="Gene3D" id="3.20.20.70">
    <property type="entry name" value="Aldolase class I"/>
    <property type="match status" value="1"/>
</dbReference>
<evidence type="ECO:0000256" key="6">
    <source>
        <dbReference type="ARBA" id="ARBA00023014"/>
    </source>
</evidence>
<feature type="domain" description="Radical SAM core" evidence="9">
    <location>
        <begin position="7"/>
        <end position="237"/>
    </location>
</feature>
<keyword evidence="5" id="KW-0408">Iron</keyword>